<sequence>MLLNGKEIPFDFYSAKTAARYEEALQAIGEKKPPKEGESLSQSIARECAAAVAFFETVFGAETAREILGDDPGLPTCLDAMDALNREVQSQSEALQARIAKYRPDRIVLPGQE</sequence>
<feature type="domain" description="DUF6673" evidence="1">
    <location>
        <begin position="1"/>
        <end position="106"/>
    </location>
</feature>
<evidence type="ECO:0000313" key="2">
    <source>
        <dbReference type="EMBL" id="SCJ58350.1"/>
    </source>
</evidence>
<proteinExistence type="predicted"/>
<accession>A0A1C6HLQ3</accession>
<name>A0A1C6HLQ3_9FIRM</name>
<dbReference type="InterPro" id="IPR046655">
    <property type="entry name" value="DUF6673"/>
</dbReference>
<reference evidence="2" key="1">
    <citation type="submission" date="2015-09" db="EMBL/GenBank/DDBJ databases">
        <authorList>
            <consortium name="Pathogen Informatics"/>
        </authorList>
    </citation>
    <scope>NUCLEOTIDE SEQUENCE</scope>
    <source>
        <strain evidence="2">2789STDY5834896</strain>
    </source>
</reference>
<dbReference type="AlphaFoldDB" id="A0A1C6HLQ3"/>
<protein>
    <recommendedName>
        <fullName evidence="1">DUF6673 domain-containing protein</fullName>
    </recommendedName>
</protein>
<dbReference type="EMBL" id="FMHG01000001">
    <property type="protein sequence ID" value="SCJ58350.1"/>
    <property type="molecule type" value="Genomic_DNA"/>
</dbReference>
<gene>
    <name evidence="2" type="ORF">SAMEA3545359_00916</name>
</gene>
<evidence type="ECO:0000259" key="1">
    <source>
        <dbReference type="Pfam" id="PF20378"/>
    </source>
</evidence>
<organism evidence="2">
    <name type="scientific">uncultured Anaerotruncus sp</name>
    <dbReference type="NCBI Taxonomy" id="905011"/>
    <lineage>
        <taxon>Bacteria</taxon>
        <taxon>Bacillati</taxon>
        <taxon>Bacillota</taxon>
        <taxon>Clostridia</taxon>
        <taxon>Eubacteriales</taxon>
        <taxon>Oscillospiraceae</taxon>
        <taxon>Anaerotruncus</taxon>
        <taxon>environmental samples</taxon>
    </lineage>
</organism>
<dbReference type="Pfam" id="PF20378">
    <property type="entry name" value="DUF6673"/>
    <property type="match status" value="1"/>
</dbReference>